<dbReference type="GeneID" id="88175577"/>
<feature type="transmembrane region" description="Helical" evidence="1">
    <location>
        <begin position="555"/>
        <end position="580"/>
    </location>
</feature>
<evidence type="ECO:0000313" key="2">
    <source>
        <dbReference type="EMBL" id="WPK27142.1"/>
    </source>
</evidence>
<gene>
    <name evidence="2" type="ORF">PUMCH_004517</name>
</gene>
<sequence length="601" mass="69754">MNMNLAENEENRKKNKVRNLVDECEAIGYISKTVHDNKKMYTVQEFFFCELEYLTVLKYLQKGLDTFELDLLLRNPSSEAKEAACALLSDKREFFEQLVKSHQDLSIQRRNCAASRISEYSEVLESPEHHQILLMDVNSDSMSFIDKNQKGIIRALGAGEYKHKSSKNAEELSDFGIYLLTENEELYNAITKLFGDLDSICLLSLSKIMEKQCNTYEFLLENVRDARTKRSAETSTLVSKIKKCGKLETFTIVFKLIPFESSEVYKTLAILYYIIAAVNFARKIGPGALSWVHFTLHSKRCCQADLFLKKALVVVKRHKGNASSEFNVKFYIPMELCNSTEYLKLPTKVLYQLPVSDVETYYEVAASFCSQRDIAFDGIQDESDMMTVDFTESERDIMESKKSSSNTWNMLFRSLDLRVEPHGSVIQSKIDRLSLENKRFDCKNFSAKSLQTPGFRTHLEFVSRKNREVITRLLKFKLNFVHRRGAISQNLRHRYILEYIQGRLSGAMDFSSEIVLSLYPIFVIALRLVNEFKKKTTLNEIECLDLEYSKGSAAFFSWLILVFEGVFCLAFIINMGIMFVRTCIPWFSKWRYWRHRPLLPR</sequence>
<proteinExistence type="predicted"/>
<keyword evidence="1" id="KW-1133">Transmembrane helix</keyword>
<dbReference type="AlphaFoldDB" id="A0AAX4HFX5"/>
<reference evidence="2 3" key="1">
    <citation type="submission" date="2023-10" db="EMBL/GenBank/DDBJ databases">
        <title>Draft Genome Sequence of Candida saopaulonensis from a very Premature Infant with Sepsis.</title>
        <authorList>
            <person name="Ning Y."/>
            <person name="Dai R."/>
            <person name="Xiao M."/>
            <person name="Xu Y."/>
            <person name="Yan Q."/>
            <person name="Zhang L."/>
        </authorList>
    </citation>
    <scope>NUCLEOTIDE SEQUENCE [LARGE SCALE GENOMIC DNA]</scope>
    <source>
        <strain evidence="2 3">19XY460</strain>
    </source>
</reference>
<dbReference type="Proteomes" id="UP001338582">
    <property type="component" value="Chromosome 5"/>
</dbReference>
<keyword evidence="3" id="KW-1185">Reference proteome</keyword>
<dbReference type="EMBL" id="CP138898">
    <property type="protein sequence ID" value="WPK27142.1"/>
    <property type="molecule type" value="Genomic_DNA"/>
</dbReference>
<dbReference type="KEGG" id="asau:88175577"/>
<name>A0AAX4HFX5_9ASCO</name>
<keyword evidence="1" id="KW-0472">Membrane</keyword>
<protein>
    <submittedName>
        <fullName evidence="2">Uncharacterized protein</fullName>
    </submittedName>
</protein>
<organism evidence="2 3">
    <name type="scientific">Australozyma saopauloensis</name>
    <dbReference type="NCBI Taxonomy" id="291208"/>
    <lineage>
        <taxon>Eukaryota</taxon>
        <taxon>Fungi</taxon>
        <taxon>Dikarya</taxon>
        <taxon>Ascomycota</taxon>
        <taxon>Saccharomycotina</taxon>
        <taxon>Pichiomycetes</taxon>
        <taxon>Metschnikowiaceae</taxon>
        <taxon>Australozyma</taxon>
    </lineage>
</organism>
<evidence type="ECO:0000256" key="1">
    <source>
        <dbReference type="SAM" id="Phobius"/>
    </source>
</evidence>
<evidence type="ECO:0000313" key="3">
    <source>
        <dbReference type="Proteomes" id="UP001338582"/>
    </source>
</evidence>
<dbReference type="RefSeq" id="XP_062879520.1">
    <property type="nucleotide sequence ID" value="XM_063023450.1"/>
</dbReference>
<accession>A0AAX4HFX5</accession>
<keyword evidence="1" id="KW-0812">Transmembrane</keyword>